<proteinExistence type="predicted"/>
<feature type="transmembrane region" description="Helical" evidence="6">
    <location>
        <begin position="12"/>
        <end position="31"/>
    </location>
</feature>
<comment type="caution">
    <text evidence="7">The sequence shown here is derived from an EMBL/GenBank/DDBJ whole genome shotgun (WGS) entry which is preliminary data.</text>
</comment>
<evidence type="ECO:0000256" key="2">
    <source>
        <dbReference type="ARBA" id="ARBA00022475"/>
    </source>
</evidence>
<keyword evidence="4 6" id="KW-1133">Transmembrane helix</keyword>
<feature type="transmembrane region" description="Helical" evidence="6">
    <location>
        <begin position="37"/>
        <end position="57"/>
    </location>
</feature>
<dbReference type="EMBL" id="SLZY01000007">
    <property type="protein sequence ID" value="TCS71942.1"/>
    <property type="molecule type" value="Genomic_DNA"/>
</dbReference>
<name>A0A4V2UQP5_9PROT</name>
<feature type="transmembrane region" description="Helical" evidence="6">
    <location>
        <begin position="332"/>
        <end position="356"/>
    </location>
</feature>
<dbReference type="RefSeq" id="WP_165919147.1">
    <property type="nucleotide sequence ID" value="NZ_AP018721.1"/>
</dbReference>
<keyword evidence="8" id="KW-1185">Reference proteome</keyword>
<sequence length="486" mass="53079">MSIRRNTFYNLTGNLLPLGISLITVPIYLQLLGVERYGVLAIAWILLGYFSLFDLGLSRATANQIAKMRNATPAERQAVVWTALALNAVFGLIGSVALYIAAPPLLENVFKMAAPLRAEILAALPWMAAAIPLATLRGVLVGAMDGRERFLAVNIIHVLSTALIQIIPLMVAIAYGPQLEGIIAAAIGVRVLTLAILYLAQRKELPIQTAQWHPQWAKPLLVYGGWVSVTNSIIPILETLDRFIIGAMLGARAVAIYTVPFNLVNPLRILPGSLSRTLFPRLSAQAPEEANELAHSAMLTLAALLTPLTVAGMFIAGPFLELWVGPEIAKDATPLTATFLVGIWINSIAHIPFSLLEARGRPDLLTKLHLFTLPVFLGMLWLGAHLGGLPGVAMAWTARVWLDSNILFWLAGVAKSSWYYIWPGAVLIFMAWLAVTWQADAYILGMALTLLAMAWAFLKSPILRQMAVAAHARTRRYFHDLLNKQA</sequence>
<feature type="transmembrane region" description="Helical" evidence="6">
    <location>
        <begin position="441"/>
        <end position="458"/>
    </location>
</feature>
<feature type="transmembrane region" description="Helical" evidence="6">
    <location>
        <begin position="120"/>
        <end position="140"/>
    </location>
</feature>
<dbReference type="GO" id="GO:0005886">
    <property type="term" value="C:plasma membrane"/>
    <property type="evidence" value="ECO:0007669"/>
    <property type="project" value="UniProtKB-SubCell"/>
</dbReference>
<gene>
    <name evidence="7" type="ORF">EDC61_10780</name>
</gene>
<comment type="subcellular location">
    <subcellularLocation>
        <location evidence="1">Cell membrane</location>
        <topology evidence="1">Multi-pass membrane protein</topology>
    </subcellularLocation>
</comment>
<dbReference type="CDD" id="cd13128">
    <property type="entry name" value="MATE_Wzx_like"/>
    <property type="match status" value="1"/>
</dbReference>
<dbReference type="InterPro" id="IPR002797">
    <property type="entry name" value="Polysacc_synth"/>
</dbReference>
<dbReference type="Proteomes" id="UP000295135">
    <property type="component" value="Unassembled WGS sequence"/>
</dbReference>
<evidence type="ECO:0000313" key="8">
    <source>
        <dbReference type="Proteomes" id="UP000295135"/>
    </source>
</evidence>
<feature type="transmembrane region" description="Helical" evidence="6">
    <location>
        <begin position="152"/>
        <end position="175"/>
    </location>
</feature>
<dbReference type="AlphaFoldDB" id="A0A4V2UQP5"/>
<dbReference type="InterPro" id="IPR050833">
    <property type="entry name" value="Poly_Biosynth_Transport"/>
</dbReference>
<accession>A0A4V2UQP5</accession>
<feature type="transmembrane region" description="Helical" evidence="6">
    <location>
        <begin position="181"/>
        <end position="200"/>
    </location>
</feature>
<protein>
    <submittedName>
        <fullName evidence="7">O-antigen/teichoic acid export membrane protein</fullName>
    </submittedName>
</protein>
<feature type="transmembrane region" description="Helical" evidence="6">
    <location>
        <begin position="299"/>
        <end position="320"/>
    </location>
</feature>
<evidence type="ECO:0000256" key="5">
    <source>
        <dbReference type="ARBA" id="ARBA00023136"/>
    </source>
</evidence>
<feature type="transmembrane region" description="Helical" evidence="6">
    <location>
        <begin position="78"/>
        <end position="100"/>
    </location>
</feature>
<feature type="transmembrane region" description="Helical" evidence="6">
    <location>
        <begin position="368"/>
        <end position="387"/>
    </location>
</feature>
<feature type="transmembrane region" description="Helical" evidence="6">
    <location>
        <begin position="418"/>
        <end position="435"/>
    </location>
</feature>
<evidence type="ECO:0000256" key="3">
    <source>
        <dbReference type="ARBA" id="ARBA00022692"/>
    </source>
</evidence>
<keyword evidence="5 6" id="KW-0472">Membrane</keyword>
<evidence type="ECO:0000256" key="1">
    <source>
        <dbReference type="ARBA" id="ARBA00004651"/>
    </source>
</evidence>
<keyword evidence="2" id="KW-1003">Cell membrane</keyword>
<keyword evidence="3 6" id="KW-0812">Transmembrane</keyword>
<evidence type="ECO:0000313" key="7">
    <source>
        <dbReference type="EMBL" id="TCS71942.1"/>
    </source>
</evidence>
<organism evidence="7 8">
    <name type="scientific">Sulfuritortus calidifontis</name>
    <dbReference type="NCBI Taxonomy" id="1914471"/>
    <lineage>
        <taxon>Bacteria</taxon>
        <taxon>Pseudomonadati</taxon>
        <taxon>Pseudomonadota</taxon>
        <taxon>Betaproteobacteria</taxon>
        <taxon>Nitrosomonadales</taxon>
        <taxon>Thiobacillaceae</taxon>
        <taxon>Sulfuritortus</taxon>
    </lineage>
</organism>
<dbReference type="PANTHER" id="PTHR30250">
    <property type="entry name" value="PST FAMILY PREDICTED COLANIC ACID TRANSPORTER"/>
    <property type="match status" value="1"/>
</dbReference>
<reference evidence="7 8" key="1">
    <citation type="submission" date="2019-03" db="EMBL/GenBank/DDBJ databases">
        <title>Genomic Encyclopedia of Type Strains, Phase IV (KMG-IV): sequencing the most valuable type-strain genomes for metagenomic binning, comparative biology and taxonomic classification.</title>
        <authorList>
            <person name="Goeker M."/>
        </authorList>
    </citation>
    <scope>NUCLEOTIDE SEQUENCE [LARGE SCALE GENOMIC DNA]</scope>
    <source>
        <strain evidence="7 8">DSM 103923</strain>
    </source>
</reference>
<dbReference type="PANTHER" id="PTHR30250:SF26">
    <property type="entry name" value="PSMA PROTEIN"/>
    <property type="match status" value="1"/>
</dbReference>
<evidence type="ECO:0000256" key="6">
    <source>
        <dbReference type="SAM" id="Phobius"/>
    </source>
</evidence>
<dbReference type="Pfam" id="PF01943">
    <property type="entry name" value="Polysacc_synt"/>
    <property type="match status" value="1"/>
</dbReference>
<evidence type="ECO:0000256" key="4">
    <source>
        <dbReference type="ARBA" id="ARBA00022989"/>
    </source>
</evidence>